<dbReference type="SUPFAM" id="SSF55781">
    <property type="entry name" value="GAF domain-like"/>
    <property type="match status" value="1"/>
</dbReference>
<dbReference type="SMART" id="SM00388">
    <property type="entry name" value="HisKA"/>
    <property type="match status" value="1"/>
</dbReference>
<keyword evidence="7" id="KW-0175">Coiled coil</keyword>
<accession>A0A6J4K6U6</accession>
<evidence type="ECO:0000313" key="9">
    <source>
        <dbReference type="EMBL" id="CAA9297076.1"/>
    </source>
</evidence>
<sequence length="503" mass="53058">MPQRDTLLRIYECGEPEGALRELARALDGAWWVGAGGEVCAAWPAGSAPPDGARSFPLSGGGTLVLAGEEGDASAAAEAFGRVAARAEQLRRAEAERDELRQRAEESEALHVLGLAANRTLDPDEVLALVARFARALLGAHYVTVNTATDGSVRTTASVGLRAHTGGEDDPFAHRVAGMGKPLVLEGAEAAAEPFHAAEGMQAGLGVPLSLFGETFGALVIGYRRAYRPAARDVRLALTLAGHAAVAIGNARLHRALAERGGELERANEELRWSTEAKDRFFASMSHELRTPLNAILGYQDLLLDGVVGAVPDGPRSFLERAQRATRSLLLLVNDVLDLSKLAAGKMDLVRHPVRVGAVVDEAVATIEPLAAARGITVEVLPAPSLPLLATDADRLRQILLNLLSNAVKFTDAGGVTVTMAAVDEWVEVAVADTGYGIAAEDQERIFHEFEQIVGSARRGGTGLGLPISRKLARLLGGELRVKSTPGEGSVFTLRLPLEVPGA</sequence>
<evidence type="ECO:0000256" key="3">
    <source>
        <dbReference type="ARBA" id="ARBA00022553"/>
    </source>
</evidence>
<feature type="coiled-coil region" evidence="7">
    <location>
        <begin position="83"/>
        <end position="110"/>
    </location>
</feature>
<feature type="domain" description="Histidine kinase" evidence="8">
    <location>
        <begin position="284"/>
        <end position="500"/>
    </location>
</feature>
<evidence type="ECO:0000256" key="5">
    <source>
        <dbReference type="ARBA" id="ARBA00022777"/>
    </source>
</evidence>
<name>A0A6J4K6U6_9BACT</name>
<proteinExistence type="predicted"/>
<dbReference type="EMBL" id="CADCTW010000007">
    <property type="protein sequence ID" value="CAA9297076.1"/>
    <property type="molecule type" value="Genomic_DNA"/>
</dbReference>
<dbReference type="Pfam" id="PF00512">
    <property type="entry name" value="HisKA"/>
    <property type="match status" value="1"/>
</dbReference>
<dbReference type="InterPro" id="IPR005467">
    <property type="entry name" value="His_kinase_dom"/>
</dbReference>
<dbReference type="InterPro" id="IPR003661">
    <property type="entry name" value="HisK_dim/P_dom"/>
</dbReference>
<keyword evidence="3" id="KW-0597">Phosphoprotein</keyword>
<evidence type="ECO:0000256" key="4">
    <source>
        <dbReference type="ARBA" id="ARBA00022679"/>
    </source>
</evidence>
<dbReference type="InterPro" id="IPR050736">
    <property type="entry name" value="Sensor_HK_Regulatory"/>
</dbReference>
<dbReference type="InterPro" id="IPR036097">
    <property type="entry name" value="HisK_dim/P_sf"/>
</dbReference>
<dbReference type="GO" id="GO:0000155">
    <property type="term" value="F:phosphorelay sensor kinase activity"/>
    <property type="evidence" value="ECO:0007669"/>
    <property type="project" value="InterPro"/>
</dbReference>
<dbReference type="PROSITE" id="PS50109">
    <property type="entry name" value="HIS_KIN"/>
    <property type="match status" value="1"/>
</dbReference>
<evidence type="ECO:0000256" key="2">
    <source>
        <dbReference type="ARBA" id="ARBA00012438"/>
    </source>
</evidence>
<dbReference type="CDD" id="cd16922">
    <property type="entry name" value="HATPase_EvgS-ArcB-TorS-like"/>
    <property type="match status" value="1"/>
</dbReference>
<dbReference type="AlphaFoldDB" id="A0A6J4K6U6"/>
<dbReference type="InterPro" id="IPR003594">
    <property type="entry name" value="HATPase_dom"/>
</dbReference>
<protein>
    <recommendedName>
        <fullName evidence="2">histidine kinase</fullName>
        <ecNumber evidence="2">2.7.13.3</ecNumber>
    </recommendedName>
</protein>
<dbReference type="SMART" id="SM00387">
    <property type="entry name" value="HATPase_c"/>
    <property type="match status" value="1"/>
</dbReference>
<dbReference type="SMART" id="SM00065">
    <property type="entry name" value="GAF"/>
    <property type="match status" value="1"/>
</dbReference>
<dbReference type="PANTHER" id="PTHR43711">
    <property type="entry name" value="TWO-COMPONENT HISTIDINE KINASE"/>
    <property type="match status" value="1"/>
</dbReference>
<keyword evidence="5" id="KW-0418">Kinase</keyword>
<dbReference type="SUPFAM" id="SSF47384">
    <property type="entry name" value="Homodimeric domain of signal transducing histidine kinase"/>
    <property type="match status" value="1"/>
</dbReference>
<dbReference type="EC" id="2.7.13.3" evidence="2"/>
<dbReference type="Gene3D" id="3.30.450.40">
    <property type="match status" value="1"/>
</dbReference>
<dbReference type="Pfam" id="PF02518">
    <property type="entry name" value="HATPase_c"/>
    <property type="match status" value="1"/>
</dbReference>
<dbReference type="InterPro" id="IPR004358">
    <property type="entry name" value="Sig_transdc_His_kin-like_C"/>
</dbReference>
<evidence type="ECO:0000256" key="6">
    <source>
        <dbReference type="ARBA" id="ARBA00023012"/>
    </source>
</evidence>
<dbReference type="SUPFAM" id="SSF55874">
    <property type="entry name" value="ATPase domain of HSP90 chaperone/DNA topoisomerase II/histidine kinase"/>
    <property type="match status" value="1"/>
</dbReference>
<dbReference type="Pfam" id="PF13185">
    <property type="entry name" value="GAF_2"/>
    <property type="match status" value="1"/>
</dbReference>
<keyword evidence="4" id="KW-0808">Transferase</keyword>
<dbReference type="PANTHER" id="PTHR43711:SF26">
    <property type="entry name" value="SENSOR HISTIDINE KINASE RCSC"/>
    <property type="match status" value="1"/>
</dbReference>
<comment type="catalytic activity">
    <reaction evidence="1">
        <text>ATP + protein L-histidine = ADP + protein N-phospho-L-histidine.</text>
        <dbReference type="EC" id="2.7.13.3"/>
    </reaction>
</comment>
<reference evidence="9" key="1">
    <citation type="submission" date="2020-02" db="EMBL/GenBank/DDBJ databases">
        <authorList>
            <person name="Meier V. D."/>
        </authorList>
    </citation>
    <scope>NUCLEOTIDE SEQUENCE</scope>
    <source>
        <strain evidence="9">AVDCRST_MAG68</strain>
    </source>
</reference>
<evidence type="ECO:0000256" key="1">
    <source>
        <dbReference type="ARBA" id="ARBA00000085"/>
    </source>
</evidence>
<evidence type="ECO:0000259" key="8">
    <source>
        <dbReference type="PROSITE" id="PS50109"/>
    </source>
</evidence>
<dbReference type="InterPro" id="IPR036890">
    <property type="entry name" value="HATPase_C_sf"/>
</dbReference>
<dbReference type="InterPro" id="IPR029016">
    <property type="entry name" value="GAF-like_dom_sf"/>
</dbReference>
<keyword evidence="6" id="KW-0902">Two-component regulatory system</keyword>
<dbReference type="CDD" id="cd00082">
    <property type="entry name" value="HisKA"/>
    <property type="match status" value="1"/>
</dbReference>
<gene>
    <name evidence="9" type="ORF">AVDCRST_MAG68-78</name>
</gene>
<dbReference type="InterPro" id="IPR003018">
    <property type="entry name" value="GAF"/>
</dbReference>
<organism evidence="9">
    <name type="scientific">uncultured Gemmatimonadota bacterium</name>
    <dbReference type="NCBI Taxonomy" id="203437"/>
    <lineage>
        <taxon>Bacteria</taxon>
        <taxon>Pseudomonadati</taxon>
        <taxon>Gemmatimonadota</taxon>
        <taxon>environmental samples</taxon>
    </lineage>
</organism>
<evidence type="ECO:0000256" key="7">
    <source>
        <dbReference type="SAM" id="Coils"/>
    </source>
</evidence>
<dbReference type="PRINTS" id="PR00344">
    <property type="entry name" value="BCTRLSENSOR"/>
</dbReference>
<dbReference type="Gene3D" id="3.30.565.10">
    <property type="entry name" value="Histidine kinase-like ATPase, C-terminal domain"/>
    <property type="match status" value="1"/>
</dbReference>
<dbReference type="Gene3D" id="1.10.287.130">
    <property type="match status" value="1"/>
</dbReference>